<gene>
    <name evidence="1" type="ORF">QAD02_007235</name>
</gene>
<dbReference type="EMBL" id="CM056744">
    <property type="protein sequence ID" value="KAJ8665573.1"/>
    <property type="molecule type" value="Genomic_DNA"/>
</dbReference>
<comment type="caution">
    <text evidence="1">The sequence shown here is derived from an EMBL/GenBank/DDBJ whole genome shotgun (WGS) entry which is preliminary data.</text>
</comment>
<organism evidence="1 2">
    <name type="scientific">Eretmocerus hayati</name>
    <dbReference type="NCBI Taxonomy" id="131215"/>
    <lineage>
        <taxon>Eukaryota</taxon>
        <taxon>Metazoa</taxon>
        <taxon>Ecdysozoa</taxon>
        <taxon>Arthropoda</taxon>
        <taxon>Hexapoda</taxon>
        <taxon>Insecta</taxon>
        <taxon>Pterygota</taxon>
        <taxon>Neoptera</taxon>
        <taxon>Endopterygota</taxon>
        <taxon>Hymenoptera</taxon>
        <taxon>Apocrita</taxon>
        <taxon>Proctotrupomorpha</taxon>
        <taxon>Chalcidoidea</taxon>
        <taxon>Aphelinidae</taxon>
        <taxon>Aphelininae</taxon>
        <taxon>Eretmocerus</taxon>
    </lineage>
</organism>
<accession>A0ACC2N348</accession>
<evidence type="ECO:0000313" key="2">
    <source>
        <dbReference type="Proteomes" id="UP001239111"/>
    </source>
</evidence>
<reference evidence="1" key="1">
    <citation type="submission" date="2023-04" db="EMBL/GenBank/DDBJ databases">
        <title>A chromosome-level genome assembly of the parasitoid wasp Eretmocerus hayati.</title>
        <authorList>
            <person name="Zhong Y."/>
            <person name="Liu S."/>
            <person name="Liu Y."/>
        </authorList>
    </citation>
    <scope>NUCLEOTIDE SEQUENCE</scope>
    <source>
        <strain evidence="1">ZJU_SS_LIU_2023</strain>
    </source>
</reference>
<proteinExistence type="predicted"/>
<name>A0ACC2N348_9HYME</name>
<keyword evidence="2" id="KW-1185">Reference proteome</keyword>
<sequence length="138" mass="15441">MCRASSALLPYGMSERYRGSINSKNVGSHSSGSLVSAILWDSPARTATSDDDRPVKDRNASSDPEQITTVKYQKGRQELFCIDRWSLTQDHMIENQFHGQGGGQSYSTISRVPKALLLYGLSERYRGINNPKNFWGHT</sequence>
<evidence type="ECO:0000313" key="1">
    <source>
        <dbReference type="EMBL" id="KAJ8665573.1"/>
    </source>
</evidence>
<dbReference type="Proteomes" id="UP001239111">
    <property type="component" value="Chromosome 4"/>
</dbReference>
<protein>
    <submittedName>
        <fullName evidence="1">Uncharacterized protein</fullName>
    </submittedName>
</protein>